<dbReference type="EMBL" id="JANJYJ010000002">
    <property type="protein sequence ID" value="KAK3226205.1"/>
    <property type="molecule type" value="Genomic_DNA"/>
</dbReference>
<protein>
    <submittedName>
        <fullName evidence="2">Uncharacterized protein</fullName>
    </submittedName>
</protein>
<proteinExistence type="predicted"/>
<gene>
    <name evidence="2" type="ORF">Dsin_006067</name>
</gene>
<dbReference type="Proteomes" id="UP001281410">
    <property type="component" value="Unassembled WGS sequence"/>
</dbReference>
<reference evidence="2" key="1">
    <citation type="journal article" date="2023" name="Plant J.">
        <title>Genome sequences and population genomics provide insights into the demographic history, inbreeding, and mutation load of two 'living fossil' tree species of Dipteronia.</title>
        <authorList>
            <person name="Feng Y."/>
            <person name="Comes H.P."/>
            <person name="Chen J."/>
            <person name="Zhu S."/>
            <person name="Lu R."/>
            <person name="Zhang X."/>
            <person name="Li P."/>
            <person name="Qiu J."/>
            <person name="Olsen K.M."/>
            <person name="Qiu Y."/>
        </authorList>
    </citation>
    <scope>NUCLEOTIDE SEQUENCE</scope>
    <source>
        <strain evidence="2">NBL</strain>
    </source>
</reference>
<feature type="compositionally biased region" description="Gly residues" evidence="1">
    <location>
        <begin position="26"/>
        <end position="35"/>
    </location>
</feature>
<evidence type="ECO:0000313" key="3">
    <source>
        <dbReference type="Proteomes" id="UP001281410"/>
    </source>
</evidence>
<evidence type="ECO:0000313" key="2">
    <source>
        <dbReference type="EMBL" id="KAK3226205.1"/>
    </source>
</evidence>
<evidence type="ECO:0000256" key="1">
    <source>
        <dbReference type="SAM" id="MobiDB-lite"/>
    </source>
</evidence>
<accession>A0AAE0AYH5</accession>
<feature type="region of interest" description="Disordered" evidence="1">
    <location>
        <begin position="1"/>
        <end position="38"/>
    </location>
</feature>
<keyword evidence="3" id="KW-1185">Reference proteome</keyword>
<organism evidence="2 3">
    <name type="scientific">Dipteronia sinensis</name>
    <dbReference type="NCBI Taxonomy" id="43782"/>
    <lineage>
        <taxon>Eukaryota</taxon>
        <taxon>Viridiplantae</taxon>
        <taxon>Streptophyta</taxon>
        <taxon>Embryophyta</taxon>
        <taxon>Tracheophyta</taxon>
        <taxon>Spermatophyta</taxon>
        <taxon>Magnoliopsida</taxon>
        <taxon>eudicotyledons</taxon>
        <taxon>Gunneridae</taxon>
        <taxon>Pentapetalae</taxon>
        <taxon>rosids</taxon>
        <taxon>malvids</taxon>
        <taxon>Sapindales</taxon>
        <taxon>Sapindaceae</taxon>
        <taxon>Hippocastanoideae</taxon>
        <taxon>Acereae</taxon>
        <taxon>Dipteronia</taxon>
    </lineage>
</organism>
<dbReference type="AlphaFoldDB" id="A0AAE0AYH5"/>
<sequence length="116" mass="12991">MWRSGSSWLVRSEDEGETSEAERMRGGGGEVYGGGNRKRTVDGRRWWRRRRRSESGGGGEVQDGGVTCIRCCVCVMLTESSCRSLLFLSPPNMAGPALFSASFSHHFYGDIYFLLW</sequence>
<name>A0AAE0AYH5_9ROSI</name>
<comment type="caution">
    <text evidence="2">The sequence shown here is derived from an EMBL/GenBank/DDBJ whole genome shotgun (WGS) entry which is preliminary data.</text>
</comment>